<dbReference type="GO" id="GO:0000155">
    <property type="term" value="F:phosphorelay sensor kinase activity"/>
    <property type="evidence" value="ECO:0007669"/>
    <property type="project" value="InterPro"/>
</dbReference>
<dbReference type="SUPFAM" id="SSF55785">
    <property type="entry name" value="PYP-like sensor domain (PAS domain)"/>
    <property type="match status" value="4"/>
</dbReference>
<name>A0A0U4B1H7_9BACT</name>
<evidence type="ECO:0000256" key="3">
    <source>
        <dbReference type="ARBA" id="ARBA00023012"/>
    </source>
</evidence>
<evidence type="ECO:0000313" key="6">
    <source>
        <dbReference type="EMBL" id="ALW86909.1"/>
    </source>
</evidence>
<feature type="domain" description="Histidine kinase" evidence="4">
    <location>
        <begin position="655"/>
        <end position="846"/>
    </location>
</feature>
<dbReference type="Gene3D" id="1.20.5.1930">
    <property type="match status" value="1"/>
</dbReference>
<dbReference type="GO" id="GO:0016020">
    <property type="term" value="C:membrane"/>
    <property type="evidence" value="ECO:0007669"/>
    <property type="project" value="InterPro"/>
</dbReference>
<dbReference type="PANTHER" id="PTHR24421">
    <property type="entry name" value="NITRATE/NITRITE SENSOR PROTEIN NARX-RELATED"/>
    <property type="match status" value="1"/>
</dbReference>
<dbReference type="Proteomes" id="UP000059542">
    <property type="component" value="Chromosome"/>
</dbReference>
<evidence type="ECO:0000259" key="5">
    <source>
        <dbReference type="PROSITE" id="PS50112"/>
    </source>
</evidence>
<evidence type="ECO:0008006" key="8">
    <source>
        <dbReference type="Google" id="ProtNLM"/>
    </source>
</evidence>
<protein>
    <recommendedName>
        <fullName evidence="8">Oxygen sensor histidine kinase NreB</fullName>
    </recommendedName>
</protein>
<dbReference type="CDD" id="cd00130">
    <property type="entry name" value="PAS"/>
    <property type="match status" value="2"/>
</dbReference>
<gene>
    <name evidence="6" type="ORF">AUC43_18590</name>
</gene>
<evidence type="ECO:0000259" key="4">
    <source>
        <dbReference type="PROSITE" id="PS50109"/>
    </source>
</evidence>
<accession>A0A0U4B1H7</accession>
<dbReference type="Gene3D" id="3.30.450.20">
    <property type="entry name" value="PAS domain"/>
    <property type="match status" value="5"/>
</dbReference>
<feature type="domain" description="PAS" evidence="5">
    <location>
        <begin position="130"/>
        <end position="201"/>
    </location>
</feature>
<dbReference type="AlphaFoldDB" id="A0A0U4B1H7"/>
<keyword evidence="3" id="KW-0902">Two-component regulatory system</keyword>
<dbReference type="Pfam" id="PF08448">
    <property type="entry name" value="PAS_4"/>
    <property type="match status" value="4"/>
</dbReference>
<dbReference type="PROSITE" id="PS50112">
    <property type="entry name" value="PAS"/>
    <property type="match status" value="2"/>
</dbReference>
<reference evidence="6 7" key="1">
    <citation type="submission" date="2015-12" db="EMBL/GenBank/DDBJ databases">
        <authorList>
            <person name="Shamseldin A."/>
            <person name="Moawad H."/>
            <person name="Abd El-Rahim W.M."/>
            <person name="Sadowsky M.J."/>
        </authorList>
    </citation>
    <scope>NUCLEOTIDE SEQUENCE [LARGE SCALE GENOMIC DNA]</scope>
    <source>
        <strain evidence="6 7">DG5B</strain>
    </source>
</reference>
<dbReference type="InterPro" id="IPR000014">
    <property type="entry name" value="PAS"/>
</dbReference>
<dbReference type="SMART" id="SM00091">
    <property type="entry name" value="PAS"/>
    <property type="match status" value="2"/>
</dbReference>
<dbReference type="Pfam" id="PF02518">
    <property type="entry name" value="HATPase_c"/>
    <property type="match status" value="1"/>
</dbReference>
<dbReference type="Gene3D" id="3.30.565.10">
    <property type="entry name" value="Histidine kinase-like ATPase, C-terminal domain"/>
    <property type="match status" value="1"/>
</dbReference>
<dbReference type="STRING" id="1411621.AUC43_18590"/>
<proteinExistence type="predicted"/>
<keyword evidence="1" id="KW-0808">Transferase</keyword>
<dbReference type="InterPro" id="IPR005467">
    <property type="entry name" value="His_kinase_dom"/>
</dbReference>
<dbReference type="InterPro" id="IPR036890">
    <property type="entry name" value="HATPase_C_sf"/>
</dbReference>
<dbReference type="InterPro" id="IPR011712">
    <property type="entry name" value="Sig_transdc_His_kin_sub3_dim/P"/>
</dbReference>
<dbReference type="SMART" id="SM00387">
    <property type="entry name" value="HATPase_c"/>
    <property type="match status" value="1"/>
</dbReference>
<evidence type="ECO:0000256" key="2">
    <source>
        <dbReference type="ARBA" id="ARBA00022777"/>
    </source>
</evidence>
<evidence type="ECO:0000313" key="7">
    <source>
        <dbReference type="Proteomes" id="UP000059542"/>
    </source>
</evidence>
<dbReference type="InterPro" id="IPR035965">
    <property type="entry name" value="PAS-like_dom_sf"/>
</dbReference>
<sequence length="854" mass="94132">MITDHLPHPSSSVSAAGGPAPALAHRVLELMPWAVLVLDRQGELKLVNPQATRLLGRPAHELVGRLLAPLVPASFPAGLRQALLEAPGAAGSVTGEFFLPDCQEWIAMSTQPAEAEVLVYWQDITQQREQHRQYLALADNIPDVITRWDADLRLRYANPALQARTGLSAAALIGKTLAEMEVPGANLEHFTKKLQCVFDTGEPQTHYNQYTTPAGEQHFYSRLVPEFVDGRVHRVLVIARDITELKQAEDELRVSKDLLEAVFNSSVLALYALRSVRDAAGRIVDFDIVLANAAANEMAGCQASSLRMLALWPHAKVQDMFDKLVETAETGQRLDTEQYYEGDGTPAWYRWTAVQMSGGVVATVKDITSRKSTELQLSHANERLNAIFEAVPVQLGYYRAVRNKRGQLVDLRSDTLNQTMVERLGMPSGGSGQLMSEQLPGLQKLPIWQRITEVLETGRPQRLELYHDFGFAKMWFDASYTRLDDGIISASLDITDRKASEQALRDSKDLLHAIFNATLDSLEVLTSVRDAAGALVDFEWVLTNEAAHRLLQRTNLVGQRLLVQQADLQLSGVFARFRHVVEQQQPSDFEHHYVTDGAEVWFHVSAAPLGDGLVVTWHDITARKRATAELLRLQLAQQQQLANAVLDAQEVERRRIAESLHNGLGQLLYAAQLHLDQLSATAGASAFAEGKRKAVKMLTTAIAQTRTLSHQLLPTILQDFGLAVAIRAICQDFNSAPLRLHCTAGALPPLSPSLALAVYRMAQELVNNIAKHADATEAHLQLTAHDGWLELQVSDNGRGFDPAQPRKAGMGLNALHDRVKLLDGQLYLASSPERGTLIRIRVPSAPLPPAPLSA</sequence>
<keyword evidence="7" id="KW-1185">Reference proteome</keyword>
<keyword evidence="2" id="KW-0418">Kinase</keyword>
<dbReference type="KEGG" id="hyg:AUC43_18590"/>
<dbReference type="SUPFAM" id="SSF55874">
    <property type="entry name" value="ATPase domain of HSP90 chaperone/DNA topoisomerase II/histidine kinase"/>
    <property type="match status" value="1"/>
</dbReference>
<evidence type="ECO:0000256" key="1">
    <source>
        <dbReference type="ARBA" id="ARBA00022679"/>
    </source>
</evidence>
<dbReference type="CDD" id="cd16917">
    <property type="entry name" value="HATPase_UhpB-NarQ-NarX-like"/>
    <property type="match status" value="1"/>
</dbReference>
<dbReference type="InterPro" id="IPR003594">
    <property type="entry name" value="HATPase_dom"/>
</dbReference>
<dbReference type="InterPro" id="IPR050482">
    <property type="entry name" value="Sensor_HK_TwoCompSys"/>
</dbReference>
<dbReference type="NCBIfam" id="TIGR00229">
    <property type="entry name" value="sensory_box"/>
    <property type="match status" value="1"/>
</dbReference>
<dbReference type="Pfam" id="PF07730">
    <property type="entry name" value="HisKA_3"/>
    <property type="match status" value="1"/>
</dbReference>
<feature type="domain" description="PAS" evidence="5">
    <location>
        <begin position="20"/>
        <end position="65"/>
    </location>
</feature>
<dbReference type="PROSITE" id="PS50109">
    <property type="entry name" value="HIS_KIN"/>
    <property type="match status" value="1"/>
</dbReference>
<dbReference type="RefSeq" id="WP_068197258.1">
    <property type="nucleotide sequence ID" value="NZ_CP013909.1"/>
</dbReference>
<dbReference type="GO" id="GO:0046983">
    <property type="term" value="F:protein dimerization activity"/>
    <property type="evidence" value="ECO:0007669"/>
    <property type="project" value="InterPro"/>
</dbReference>
<dbReference type="InterPro" id="IPR013656">
    <property type="entry name" value="PAS_4"/>
</dbReference>
<organism evidence="6 7">
    <name type="scientific">Hymenobacter sedentarius</name>
    <dbReference type="NCBI Taxonomy" id="1411621"/>
    <lineage>
        <taxon>Bacteria</taxon>
        <taxon>Pseudomonadati</taxon>
        <taxon>Bacteroidota</taxon>
        <taxon>Cytophagia</taxon>
        <taxon>Cytophagales</taxon>
        <taxon>Hymenobacteraceae</taxon>
        <taxon>Hymenobacter</taxon>
    </lineage>
</organism>
<dbReference type="EMBL" id="CP013909">
    <property type="protein sequence ID" value="ALW86909.1"/>
    <property type="molecule type" value="Genomic_DNA"/>
</dbReference>